<keyword evidence="1" id="KW-0812">Transmembrane</keyword>
<feature type="domain" description="EamA" evidence="2">
    <location>
        <begin position="144"/>
        <end position="284"/>
    </location>
</feature>
<dbReference type="InterPro" id="IPR037185">
    <property type="entry name" value="EmrE-like"/>
</dbReference>
<organism evidence="3 4">
    <name type="scientific">Rapidithrix thailandica</name>
    <dbReference type="NCBI Taxonomy" id="413964"/>
    <lineage>
        <taxon>Bacteria</taxon>
        <taxon>Pseudomonadati</taxon>
        <taxon>Bacteroidota</taxon>
        <taxon>Cytophagia</taxon>
        <taxon>Cytophagales</taxon>
        <taxon>Flammeovirgaceae</taxon>
        <taxon>Rapidithrix</taxon>
    </lineage>
</organism>
<dbReference type="PANTHER" id="PTHR22911:SF79">
    <property type="entry name" value="MOBA-LIKE NTP TRANSFERASE DOMAIN-CONTAINING PROTEIN"/>
    <property type="match status" value="1"/>
</dbReference>
<keyword evidence="4" id="KW-1185">Reference proteome</keyword>
<accession>A0AAW9RZI3</accession>
<feature type="transmembrane region" description="Helical" evidence="1">
    <location>
        <begin position="7"/>
        <end position="29"/>
    </location>
</feature>
<feature type="transmembrane region" description="Helical" evidence="1">
    <location>
        <begin position="174"/>
        <end position="200"/>
    </location>
</feature>
<evidence type="ECO:0000313" key="3">
    <source>
        <dbReference type="EMBL" id="MEN7549197.1"/>
    </source>
</evidence>
<feature type="transmembrane region" description="Helical" evidence="1">
    <location>
        <begin position="91"/>
        <end position="112"/>
    </location>
</feature>
<reference evidence="3 4" key="1">
    <citation type="submission" date="2024-04" db="EMBL/GenBank/DDBJ databases">
        <title>Novel genus in family Flammeovirgaceae.</title>
        <authorList>
            <person name="Nguyen T.H."/>
            <person name="Vuong T.Q."/>
            <person name="Le H."/>
            <person name="Kim S.-G."/>
        </authorList>
    </citation>
    <scope>NUCLEOTIDE SEQUENCE [LARGE SCALE GENOMIC DNA]</scope>
    <source>
        <strain evidence="3 4">JCM 23209</strain>
    </source>
</reference>
<dbReference type="InterPro" id="IPR000620">
    <property type="entry name" value="EamA_dom"/>
</dbReference>
<feature type="transmembrane region" description="Helical" evidence="1">
    <location>
        <begin position="242"/>
        <end position="263"/>
    </location>
</feature>
<feature type="domain" description="EamA" evidence="2">
    <location>
        <begin position="28"/>
        <end position="137"/>
    </location>
</feature>
<feature type="transmembrane region" description="Helical" evidence="1">
    <location>
        <begin position="269"/>
        <end position="292"/>
    </location>
</feature>
<comment type="caution">
    <text evidence="3">The sequence shown here is derived from an EMBL/GenBank/DDBJ whole genome shotgun (WGS) entry which is preliminary data.</text>
</comment>
<protein>
    <submittedName>
        <fullName evidence="3">DMT family transporter</fullName>
    </submittedName>
</protein>
<evidence type="ECO:0000256" key="1">
    <source>
        <dbReference type="SAM" id="Phobius"/>
    </source>
</evidence>
<dbReference type="AlphaFoldDB" id="A0AAW9RZI3"/>
<evidence type="ECO:0000259" key="2">
    <source>
        <dbReference type="Pfam" id="PF00892"/>
    </source>
</evidence>
<gene>
    <name evidence="3" type="ORF">AAG747_14835</name>
</gene>
<dbReference type="RefSeq" id="WP_346821975.1">
    <property type="nucleotide sequence ID" value="NZ_JBDKWZ010000008.1"/>
</dbReference>
<feature type="transmembrane region" description="Helical" evidence="1">
    <location>
        <begin position="119"/>
        <end position="136"/>
    </location>
</feature>
<dbReference type="SUPFAM" id="SSF103481">
    <property type="entry name" value="Multidrug resistance efflux transporter EmrE"/>
    <property type="match status" value="2"/>
</dbReference>
<feature type="transmembrane region" description="Helical" evidence="1">
    <location>
        <begin position="64"/>
        <end position="85"/>
    </location>
</feature>
<evidence type="ECO:0000313" key="4">
    <source>
        <dbReference type="Proteomes" id="UP001403385"/>
    </source>
</evidence>
<dbReference type="GO" id="GO:0016020">
    <property type="term" value="C:membrane"/>
    <property type="evidence" value="ECO:0007669"/>
    <property type="project" value="InterPro"/>
</dbReference>
<dbReference type="EMBL" id="JBDKWZ010000008">
    <property type="protein sequence ID" value="MEN7549197.1"/>
    <property type="molecule type" value="Genomic_DNA"/>
</dbReference>
<name>A0AAW9RZI3_9BACT</name>
<keyword evidence="1" id="KW-1133">Transmembrane helix</keyword>
<dbReference type="Proteomes" id="UP001403385">
    <property type="component" value="Unassembled WGS sequence"/>
</dbReference>
<feature type="transmembrane region" description="Helical" evidence="1">
    <location>
        <begin position="35"/>
        <end position="52"/>
    </location>
</feature>
<dbReference type="PANTHER" id="PTHR22911">
    <property type="entry name" value="ACYL-MALONYL CONDENSING ENZYME-RELATED"/>
    <property type="match status" value="1"/>
</dbReference>
<feature type="transmembrane region" description="Helical" evidence="1">
    <location>
        <begin position="142"/>
        <end position="162"/>
    </location>
</feature>
<sequence length="299" mass="33160">MRINKDYLQLHFIVFLGSFIPTVAIWISLPSLEIVLLRTLAAIILLGLIIYFRKFNIRLKPHQLIPLLSSGVLTSIYWTLLIFSAKVANASVSLVGVATSPLWVSFIAPLITRQKKIDVHQIIIGINAAFGVYMIFTSGFEYSWGMSVAIIAAFVGALLTVISSKLAQIHNHYVITFYQMVGAWAGTVIILFFTSSIFIHRKIQLNPTWVDLLLILALAFVFSVYAYSVFIKIMKNLSPFTVSLATNLTPVYGILVALMFSSKSETMDIYFYAGATILIASLMAIPLSNYLFGPGKSKG</sequence>
<dbReference type="Pfam" id="PF00892">
    <property type="entry name" value="EamA"/>
    <property type="match status" value="2"/>
</dbReference>
<proteinExistence type="predicted"/>
<keyword evidence="1" id="KW-0472">Membrane</keyword>
<feature type="transmembrane region" description="Helical" evidence="1">
    <location>
        <begin position="212"/>
        <end position="230"/>
    </location>
</feature>